<protein>
    <submittedName>
        <fullName evidence="2">Nuclear transport factor 2 family protein</fullName>
    </submittedName>
</protein>
<reference evidence="3" key="1">
    <citation type="journal article" date="2019" name="Int. J. Syst. Evol. Microbiol.">
        <title>The Global Catalogue of Microorganisms (GCM) 10K type strain sequencing project: providing services to taxonomists for standard genome sequencing and annotation.</title>
        <authorList>
            <consortium name="The Broad Institute Genomics Platform"/>
            <consortium name="The Broad Institute Genome Sequencing Center for Infectious Disease"/>
            <person name="Wu L."/>
            <person name="Ma J."/>
        </authorList>
    </citation>
    <scope>NUCLEOTIDE SEQUENCE [LARGE SCALE GENOMIC DNA]</scope>
    <source>
        <strain evidence="3">CCUG 52537</strain>
    </source>
</reference>
<dbReference type="Gene3D" id="3.10.450.50">
    <property type="match status" value="1"/>
</dbReference>
<gene>
    <name evidence="2" type="ORF">ACFQ00_13725</name>
</gene>
<evidence type="ECO:0000259" key="1">
    <source>
        <dbReference type="Pfam" id="PF12680"/>
    </source>
</evidence>
<dbReference type="InterPro" id="IPR032710">
    <property type="entry name" value="NTF2-like_dom_sf"/>
</dbReference>
<proteinExistence type="predicted"/>
<organism evidence="2 3">
    <name type="scientific">Sphingosinicella xenopeptidilytica</name>
    <dbReference type="NCBI Taxonomy" id="364098"/>
    <lineage>
        <taxon>Bacteria</taxon>
        <taxon>Pseudomonadati</taxon>
        <taxon>Pseudomonadota</taxon>
        <taxon>Alphaproteobacteria</taxon>
        <taxon>Sphingomonadales</taxon>
        <taxon>Sphingosinicellaceae</taxon>
        <taxon>Sphingosinicella</taxon>
    </lineage>
</organism>
<evidence type="ECO:0000313" key="2">
    <source>
        <dbReference type="EMBL" id="MFD0849391.1"/>
    </source>
</evidence>
<dbReference type="Proteomes" id="UP001597124">
    <property type="component" value="Unassembled WGS sequence"/>
</dbReference>
<dbReference type="SUPFAM" id="SSF54427">
    <property type="entry name" value="NTF2-like"/>
    <property type="match status" value="1"/>
</dbReference>
<dbReference type="EMBL" id="JBHTIK010000008">
    <property type="protein sequence ID" value="MFD0849391.1"/>
    <property type="molecule type" value="Genomic_DNA"/>
</dbReference>
<dbReference type="InterPro" id="IPR037401">
    <property type="entry name" value="SnoaL-like"/>
</dbReference>
<dbReference type="RefSeq" id="WP_381491868.1">
    <property type="nucleotide sequence ID" value="NZ_JBHTIK010000008.1"/>
</dbReference>
<accession>A0ABW3C710</accession>
<feature type="domain" description="SnoaL-like" evidence="1">
    <location>
        <begin position="25"/>
        <end position="113"/>
    </location>
</feature>
<keyword evidence="3" id="KW-1185">Reference proteome</keyword>
<dbReference type="Pfam" id="PF12680">
    <property type="entry name" value="SnoaL_2"/>
    <property type="match status" value="1"/>
</dbReference>
<name>A0ABW3C710_SPHXN</name>
<comment type="caution">
    <text evidence="2">The sequence shown here is derived from an EMBL/GenBank/DDBJ whole genome shotgun (WGS) entry which is preliminary data.</text>
</comment>
<evidence type="ECO:0000313" key="3">
    <source>
        <dbReference type="Proteomes" id="UP001597124"/>
    </source>
</evidence>
<sequence>MNAKWLDHYLGGWSRHCDGQDASASAMVEGASPGIVYGDINLADAFEGHEGVRQMCALASGLLPGALMVVKERIVADDAWVVRWELQGRAAEQDRTYAIHGTSWGSLDADGKVLSQTDYWNPGHYEVQVGKPLF</sequence>